<gene>
    <name evidence="4" type="ORF">PFISCL1PPCAC_9246</name>
</gene>
<dbReference type="SMART" id="SM00020">
    <property type="entry name" value="Tryp_SPc"/>
    <property type="match status" value="1"/>
</dbReference>
<dbReference type="AlphaFoldDB" id="A0AAV5VJJ0"/>
<dbReference type="GO" id="GO:0006508">
    <property type="term" value="P:proteolysis"/>
    <property type="evidence" value="ECO:0007669"/>
    <property type="project" value="UniProtKB-KW"/>
</dbReference>
<dbReference type="InterPro" id="IPR009003">
    <property type="entry name" value="Peptidase_S1_PA"/>
</dbReference>
<keyword evidence="2" id="KW-0645">Protease</keyword>
<dbReference type="InterPro" id="IPR001314">
    <property type="entry name" value="Peptidase_S1A"/>
</dbReference>
<dbReference type="PANTHER" id="PTHR24253:SF103">
    <property type="entry name" value="TRANSMEMBRANE PROTEASE SERINE 7"/>
    <property type="match status" value="1"/>
</dbReference>
<dbReference type="CDD" id="cd00190">
    <property type="entry name" value="Tryp_SPc"/>
    <property type="match status" value="1"/>
</dbReference>
<keyword evidence="2" id="KW-0720">Serine protease</keyword>
<evidence type="ECO:0000256" key="2">
    <source>
        <dbReference type="RuleBase" id="RU363034"/>
    </source>
</evidence>
<dbReference type="Proteomes" id="UP001432322">
    <property type="component" value="Unassembled WGS sequence"/>
</dbReference>
<reference evidence="4" key="1">
    <citation type="submission" date="2023-10" db="EMBL/GenBank/DDBJ databases">
        <title>Genome assembly of Pristionchus species.</title>
        <authorList>
            <person name="Yoshida K."/>
            <person name="Sommer R.J."/>
        </authorList>
    </citation>
    <scope>NUCLEOTIDE SEQUENCE</scope>
    <source>
        <strain evidence="4">RS5133</strain>
    </source>
</reference>
<keyword evidence="1" id="KW-1015">Disulfide bond</keyword>
<keyword evidence="2" id="KW-0378">Hydrolase</keyword>
<dbReference type="InterPro" id="IPR033116">
    <property type="entry name" value="TRYPSIN_SER"/>
</dbReference>
<dbReference type="PROSITE" id="PS50240">
    <property type="entry name" value="TRYPSIN_DOM"/>
    <property type="match status" value="1"/>
</dbReference>
<name>A0AAV5VJJ0_9BILA</name>
<evidence type="ECO:0000313" key="4">
    <source>
        <dbReference type="EMBL" id="GMT17949.1"/>
    </source>
</evidence>
<dbReference type="PROSITE" id="PS00135">
    <property type="entry name" value="TRYPSIN_SER"/>
    <property type="match status" value="1"/>
</dbReference>
<dbReference type="InterPro" id="IPR001254">
    <property type="entry name" value="Trypsin_dom"/>
</dbReference>
<dbReference type="Pfam" id="PF00089">
    <property type="entry name" value="Trypsin"/>
    <property type="match status" value="1"/>
</dbReference>
<dbReference type="InterPro" id="IPR043504">
    <property type="entry name" value="Peptidase_S1_PA_chymotrypsin"/>
</dbReference>
<dbReference type="EMBL" id="BTSY01000003">
    <property type="protein sequence ID" value="GMT17949.1"/>
    <property type="molecule type" value="Genomic_DNA"/>
</dbReference>
<dbReference type="InterPro" id="IPR018114">
    <property type="entry name" value="TRYPSIN_HIS"/>
</dbReference>
<keyword evidence="5" id="KW-1185">Reference proteome</keyword>
<dbReference type="PRINTS" id="PR00722">
    <property type="entry name" value="CHYMOTRYPSIN"/>
</dbReference>
<dbReference type="FunFam" id="2.40.10.10:FF:000068">
    <property type="entry name" value="transmembrane protease serine 2"/>
    <property type="match status" value="1"/>
</dbReference>
<dbReference type="PROSITE" id="PS00134">
    <property type="entry name" value="TRYPSIN_HIS"/>
    <property type="match status" value="1"/>
</dbReference>
<dbReference type="GO" id="GO:0004252">
    <property type="term" value="F:serine-type endopeptidase activity"/>
    <property type="evidence" value="ECO:0007669"/>
    <property type="project" value="InterPro"/>
</dbReference>
<sequence length="269" mass="30028">IGGNKVNMGKWPWQVLLRIIHPTFNTTSMAIEIRESRCGGTVISDRWILSAAHCIQPMSKIVIYSGIMHENRSEADSTEKKVISFVETIITHPNYVNLTNDIALLKLEEPISFDETVSPICLPHKDQSIPVDGQAVIVGYGISNNRENSDNVTLDDGTLRDTIVPLIRHSSCNQTTKTTLKYPYMNETIHICAGSMGHGTALGDSGGPMLIRADDRRWFQIGITSFGGGREWVLKQDESPGVYTNVRKYCEWIKQTTNEEASCEEETVK</sequence>
<dbReference type="PANTHER" id="PTHR24253">
    <property type="entry name" value="TRANSMEMBRANE PROTEASE SERINE"/>
    <property type="match status" value="1"/>
</dbReference>
<dbReference type="Gene3D" id="2.40.10.10">
    <property type="entry name" value="Trypsin-like serine proteases"/>
    <property type="match status" value="1"/>
</dbReference>
<feature type="domain" description="Peptidase S1" evidence="3">
    <location>
        <begin position="1"/>
        <end position="258"/>
    </location>
</feature>
<protein>
    <recommendedName>
        <fullName evidence="3">Peptidase S1 domain-containing protein</fullName>
    </recommendedName>
</protein>
<organism evidence="4 5">
    <name type="scientific">Pristionchus fissidentatus</name>
    <dbReference type="NCBI Taxonomy" id="1538716"/>
    <lineage>
        <taxon>Eukaryota</taxon>
        <taxon>Metazoa</taxon>
        <taxon>Ecdysozoa</taxon>
        <taxon>Nematoda</taxon>
        <taxon>Chromadorea</taxon>
        <taxon>Rhabditida</taxon>
        <taxon>Rhabditina</taxon>
        <taxon>Diplogasteromorpha</taxon>
        <taxon>Diplogasteroidea</taxon>
        <taxon>Neodiplogasteridae</taxon>
        <taxon>Pristionchus</taxon>
    </lineage>
</organism>
<feature type="non-terminal residue" evidence="4">
    <location>
        <position position="1"/>
    </location>
</feature>
<feature type="non-terminal residue" evidence="4">
    <location>
        <position position="269"/>
    </location>
</feature>
<evidence type="ECO:0000313" key="5">
    <source>
        <dbReference type="Proteomes" id="UP001432322"/>
    </source>
</evidence>
<comment type="caution">
    <text evidence="4">The sequence shown here is derived from an EMBL/GenBank/DDBJ whole genome shotgun (WGS) entry which is preliminary data.</text>
</comment>
<accession>A0AAV5VJJ0</accession>
<evidence type="ECO:0000256" key="1">
    <source>
        <dbReference type="ARBA" id="ARBA00023157"/>
    </source>
</evidence>
<evidence type="ECO:0000259" key="3">
    <source>
        <dbReference type="PROSITE" id="PS50240"/>
    </source>
</evidence>
<proteinExistence type="predicted"/>
<dbReference type="SUPFAM" id="SSF50494">
    <property type="entry name" value="Trypsin-like serine proteases"/>
    <property type="match status" value="1"/>
</dbReference>